<dbReference type="GO" id="GO:0006152">
    <property type="term" value="P:purine nucleoside catabolic process"/>
    <property type="evidence" value="ECO:0007669"/>
    <property type="project" value="TreeGrafter"/>
</dbReference>
<reference evidence="4 5" key="1">
    <citation type="journal article" date="2014" name="Int. J. Syst. Evol. Microbiol.">
        <title>Complete genome sequence of Corynebacterium casei LMG S-19264T (=DSM 44701T), isolated from a smear-ripened cheese.</title>
        <authorList>
            <consortium name="US DOE Joint Genome Institute (JGI-PGF)"/>
            <person name="Walter F."/>
            <person name="Albersmeier A."/>
            <person name="Kalinowski J."/>
            <person name="Ruckert C."/>
        </authorList>
    </citation>
    <scope>NUCLEOTIDE SEQUENCE [LARGE SCALE GENOMIC DNA]</scope>
    <source>
        <strain evidence="4 5">CGMCC 1.15896</strain>
    </source>
</reference>
<proteinExistence type="predicted"/>
<feature type="domain" description="Inosine/uridine-preferring nucleoside hydrolase" evidence="3">
    <location>
        <begin position="8"/>
        <end position="293"/>
    </location>
</feature>
<dbReference type="Pfam" id="PF01156">
    <property type="entry name" value="IU_nuc_hydro"/>
    <property type="match status" value="1"/>
</dbReference>
<dbReference type="OrthoDB" id="9797882at2"/>
<comment type="caution">
    <text evidence="4">The sequence shown here is derived from an EMBL/GenBank/DDBJ whole genome shotgun (WGS) entry which is preliminary data.</text>
</comment>
<dbReference type="GO" id="GO:0005829">
    <property type="term" value="C:cytosol"/>
    <property type="evidence" value="ECO:0007669"/>
    <property type="project" value="TreeGrafter"/>
</dbReference>
<evidence type="ECO:0000256" key="2">
    <source>
        <dbReference type="ARBA" id="ARBA00023295"/>
    </source>
</evidence>
<dbReference type="SUPFAM" id="SSF53590">
    <property type="entry name" value="Nucleoside hydrolase"/>
    <property type="match status" value="1"/>
</dbReference>
<dbReference type="Proteomes" id="UP000596977">
    <property type="component" value="Unassembled WGS sequence"/>
</dbReference>
<dbReference type="AlphaFoldDB" id="A0A916RKH6"/>
<dbReference type="RefSeq" id="WP_127074080.1">
    <property type="nucleotide sequence ID" value="NZ_BMKB01000004.1"/>
</dbReference>
<organism evidence="4 5">
    <name type="scientific">Pelagibacterium lentulum</name>
    <dbReference type="NCBI Taxonomy" id="2029865"/>
    <lineage>
        <taxon>Bacteria</taxon>
        <taxon>Pseudomonadati</taxon>
        <taxon>Pseudomonadota</taxon>
        <taxon>Alphaproteobacteria</taxon>
        <taxon>Hyphomicrobiales</taxon>
        <taxon>Devosiaceae</taxon>
        <taxon>Pelagibacterium</taxon>
    </lineage>
</organism>
<sequence>MRTKPRKVIIDTDPGLDDAVGILLALNHPAFDVRAITTVAGNIGIERTTANAGRLLSAMGRESVPYARGAAKPLSGSGRDEETIHGSDGLGGVALPEPAAPVSGLSAVELFSELLIGAEPGEIDILALGPLTNLAALYLADKDAFARIGRVIIMGGTINEPGNAGPYAEFNMAADPKAAQIVFGSGAEIVLIPLDVTRRLRATPDYLQRLASLETRAAQISADLIAAYFADNAARESRPLHDPCVMLYHLAPKLFEIEPMALAVNDGDRPGALTQVQHGPAINVAMGIDAQAALDCLSDGLGKT</sequence>
<dbReference type="EMBL" id="BMKB01000004">
    <property type="protein sequence ID" value="GGA57133.1"/>
    <property type="molecule type" value="Genomic_DNA"/>
</dbReference>
<dbReference type="InterPro" id="IPR036452">
    <property type="entry name" value="Ribo_hydro-like"/>
</dbReference>
<evidence type="ECO:0000259" key="3">
    <source>
        <dbReference type="Pfam" id="PF01156"/>
    </source>
</evidence>
<dbReference type="PANTHER" id="PTHR12304:SF4">
    <property type="entry name" value="URIDINE NUCLEOSIDASE"/>
    <property type="match status" value="1"/>
</dbReference>
<accession>A0A916RKH6</accession>
<protein>
    <recommendedName>
        <fullName evidence="3">Inosine/uridine-preferring nucleoside hydrolase domain-containing protein</fullName>
    </recommendedName>
</protein>
<dbReference type="InterPro" id="IPR001910">
    <property type="entry name" value="Inosine/uridine_hydrolase_dom"/>
</dbReference>
<keyword evidence="5" id="KW-1185">Reference proteome</keyword>
<evidence type="ECO:0000313" key="4">
    <source>
        <dbReference type="EMBL" id="GGA57133.1"/>
    </source>
</evidence>
<dbReference type="Gene3D" id="3.90.245.10">
    <property type="entry name" value="Ribonucleoside hydrolase-like"/>
    <property type="match status" value="1"/>
</dbReference>
<dbReference type="GO" id="GO:0008477">
    <property type="term" value="F:purine nucleosidase activity"/>
    <property type="evidence" value="ECO:0007669"/>
    <property type="project" value="TreeGrafter"/>
</dbReference>
<dbReference type="PANTHER" id="PTHR12304">
    <property type="entry name" value="INOSINE-URIDINE PREFERRING NUCLEOSIDE HYDROLASE"/>
    <property type="match status" value="1"/>
</dbReference>
<evidence type="ECO:0000313" key="5">
    <source>
        <dbReference type="Proteomes" id="UP000596977"/>
    </source>
</evidence>
<dbReference type="InterPro" id="IPR023186">
    <property type="entry name" value="IUNH"/>
</dbReference>
<gene>
    <name evidence="4" type="ORF">GCM10011499_29220</name>
</gene>
<name>A0A916RKH6_9HYPH</name>
<keyword evidence="1" id="KW-0378">Hydrolase</keyword>
<keyword evidence="2" id="KW-0326">Glycosidase</keyword>
<evidence type="ECO:0000256" key="1">
    <source>
        <dbReference type="ARBA" id="ARBA00022801"/>
    </source>
</evidence>